<feature type="region of interest" description="Disordered" evidence="1">
    <location>
        <begin position="486"/>
        <end position="507"/>
    </location>
</feature>
<feature type="transmembrane region" description="Helical" evidence="2">
    <location>
        <begin position="867"/>
        <end position="885"/>
    </location>
</feature>
<dbReference type="EMBL" id="CM007370">
    <property type="protein sequence ID" value="OIW03238.1"/>
    <property type="molecule type" value="Genomic_DNA"/>
</dbReference>
<feature type="region of interest" description="Disordered" evidence="1">
    <location>
        <begin position="553"/>
        <end position="577"/>
    </location>
</feature>
<feature type="region of interest" description="Disordered" evidence="1">
    <location>
        <begin position="1"/>
        <end position="44"/>
    </location>
</feature>
<evidence type="ECO:0000256" key="1">
    <source>
        <dbReference type="SAM" id="MobiDB-lite"/>
    </source>
</evidence>
<reference evidence="3 4" key="1">
    <citation type="journal article" date="2017" name="Plant Biotechnol. J.">
        <title>A comprehensive draft genome sequence for lupin (Lupinus angustifolius), an emerging health food: insights into plant-microbe interactions and legume evolution.</title>
        <authorList>
            <person name="Hane J.K."/>
            <person name="Ming Y."/>
            <person name="Kamphuis L.G."/>
            <person name="Nelson M.N."/>
            <person name="Garg G."/>
            <person name="Atkins C.A."/>
            <person name="Bayer P.E."/>
            <person name="Bravo A."/>
            <person name="Bringans S."/>
            <person name="Cannon S."/>
            <person name="Edwards D."/>
            <person name="Foley R."/>
            <person name="Gao L.L."/>
            <person name="Harrison M.J."/>
            <person name="Huang W."/>
            <person name="Hurgobin B."/>
            <person name="Li S."/>
            <person name="Liu C.W."/>
            <person name="McGrath A."/>
            <person name="Morahan G."/>
            <person name="Murray J."/>
            <person name="Weller J."/>
            <person name="Jian J."/>
            <person name="Singh K.B."/>
        </authorList>
    </citation>
    <scope>NUCLEOTIDE SEQUENCE [LARGE SCALE GENOMIC DNA]</scope>
    <source>
        <strain evidence="4">cv. Tanjil</strain>
        <tissue evidence="3">Whole plant</tissue>
    </source>
</reference>
<sequence length="896" mass="98667">MNRKLGYGAQLRANLDPTKGVGRLRQQDGGHGSRNPLRRGRGGRCKTWGVSPGGAVVGADLGGSSKYSNENFEGRRGERFHVNGTCTWPEVGSSGWKSTARRVVSGAPPAALENPEDRVPPTPGRTHNRIRSPRIHQVLDCSPTNRERELGLDRRETGRRGCFVEPRHGIESSKWAIFGKQNWRCGMNRKLGYGAQLRANLDPTKGVGRLRQQDGGHGSRNPLRRGRGGRCKTWGVSPGGAVVGADLGGSSKYSNENFEGRRGERFHVNGTCTWPEVGSSGWKSTARRVVSGAPPAALENPEDRVPPTPGRTHNRIRSPRGEAACLPMHLGGSGWHAMGRETDSEQVPQGKDEKDFEKRVKECLKFSGGKRMGADDVPRRPHRDCRWKHAPFGVLRHLRAPHSARLETRTKESNICAHQWASKPVRCKEADWWDPLVGRRGCFVEPRHGIESSKWAIFGKQNWRCGMKRKLGYGSQLRANLDPTKGVGRLRQQDGGHGSRNPLRRRRGCFVEPRHGIESSKWAIFGKQNWRCGMNRKLGYGAQLRANLDPTKGVGRLRQQDGGHGSRNPLRRGRGGRCKTWGVSPGGAVVGADLGGSSKYSNENFEGRRGERFHVNGTCTWRSKRALRKGIGLKFLNRDVAADGNVGESGDIVGGPGKSYLFCLIACPTWKRLSRRQGKSAKWIRNLGKRIGSKGWAQGSQSRTHWWTARAAIAARMGRRVPVEGQIGNGPFGASSPGVEQSTQNYETTAKGTGLAESAGKEDPVELDSSPTLIHQVLDCSPTNRERELGLDRRETALVASIRPSHLKPFSELGRTLYEGCEPAPRMGDEASRCKVRVSQAHGRDKVTYNVECGIASGHACPVVSCVWFMVSSGWGALCMVWFLVRDPECKVKERP</sequence>
<feature type="region of interest" description="Disordered" evidence="1">
    <location>
        <begin position="293"/>
        <end position="317"/>
    </location>
</feature>
<organism evidence="3 4">
    <name type="scientific">Lupinus angustifolius</name>
    <name type="common">Narrow-leaved blue lupine</name>
    <dbReference type="NCBI Taxonomy" id="3871"/>
    <lineage>
        <taxon>Eukaryota</taxon>
        <taxon>Viridiplantae</taxon>
        <taxon>Streptophyta</taxon>
        <taxon>Embryophyta</taxon>
        <taxon>Tracheophyta</taxon>
        <taxon>Spermatophyta</taxon>
        <taxon>Magnoliopsida</taxon>
        <taxon>eudicotyledons</taxon>
        <taxon>Gunneridae</taxon>
        <taxon>Pentapetalae</taxon>
        <taxon>rosids</taxon>
        <taxon>fabids</taxon>
        <taxon>Fabales</taxon>
        <taxon>Fabaceae</taxon>
        <taxon>Papilionoideae</taxon>
        <taxon>50 kb inversion clade</taxon>
        <taxon>genistoids sensu lato</taxon>
        <taxon>core genistoids</taxon>
        <taxon>Genisteae</taxon>
        <taxon>Lupinus</taxon>
    </lineage>
</organism>
<dbReference type="AlphaFoldDB" id="A0A1J7GS05"/>
<feature type="compositionally biased region" description="Polar residues" evidence="1">
    <location>
        <begin position="738"/>
        <end position="751"/>
    </location>
</feature>
<dbReference type="PANTHER" id="PTHR33220">
    <property type="entry name" value="BNAA09G04420D PROTEIN"/>
    <property type="match status" value="1"/>
</dbReference>
<dbReference type="Gramene" id="OIW03238">
    <property type="protein sequence ID" value="OIW03238"/>
    <property type="gene ID" value="TanjilG_29986"/>
</dbReference>
<name>A0A1J7GS05_LUPAN</name>
<gene>
    <name evidence="3" type="ORF">TanjilG_29986</name>
</gene>
<dbReference type="PANTHER" id="PTHR33220:SF5">
    <property type="entry name" value="RRNA INTRON-ENCODED HOMING ENDONUCLEASE"/>
    <property type="match status" value="1"/>
</dbReference>
<accession>A0A1J7GS05</accession>
<keyword evidence="2" id="KW-0812">Transmembrane</keyword>
<evidence type="ECO:0000313" key="4">
    <source>
        <dbReference type="Proteomes" id="UP000188354"/>
    </source>
</evidence>
<feature type="region of interest" description="Disordered" evidence="1">
    <location>
        <begin position="730"/>
        <end position="768"/>
    </location>
</feature>
<proteinExistence type="predicted"/>
<protein>
    <submittedName>
        <fullName evidence="3">Uncharacterized protein</fullName>
    </submittedName>
</protein>
<keyword evidence="2" id="KW-1133">Transmembrane helix</keyword>
<feature type="region of interest" description="Disordered" evidence="1">
    <location>
        <begin position="107"/>
        <end position="129"/>
    </location>
</feature>
<keyword evidence="4" id="KW-1185">Reference proteome</keyword>
<evidence type="ECO:0000313" key="3">
    <source>
        <dbReference type="EMBL" id="OIW03238.1"/>
    </source>
</evidence>
<dbReference type="Proteomes" id="UP000188354">
    <property type="component" value="Chromosome LG10"/>
</dbReference>
<feature type="region of interest" description="Disordered" evidence="1">
    <location>
        <begin position="206"/>
        <end position="230"/>
    </location>
</feature>
<keyword evidence="2" id="KW-0472">Membrane</keyword>
<evidence type="ECO:0000256" key="2">
    <source>
        <dbReference type="SAM" id="Phobius"/>
    </source>
</evidence>